<sequence length="195" mass="21425">MPRAKQRTPELRDRLLEVAVATLDEEGVARLTTRRVAERAGTSVPAVYELFDDKAGLVRAIFFEGFRRLGQDLSAVPVTEDPVADIEALVPVYRRFCLDHPKLAQVMFSRPFADFDPGPEELAAGEAVRDIFLDRIQRCLNEGALTGDAVDIAHVLLALAKGLAAQEAGCWLGTTARSVERRWRLGVHAVLAGFS</sequence>
<dbReference type="Gene3D" id="1.10.357.10">
    <property type="entry name" value="Tetracycline Repressor, domain 2"/>
    <property type="match status" value="1"/>
</dbReference>
<dbReference type="InterPro" id="IPR025996">
    <property type="entry name" value="MT1864/Rv1816-like_C"/>
</dbReference>
<dbReference type="Pfam" id="PF00440">
    <property type="entry name" value="TetR_N"/>
    <property type="match status" value="1"/>
</dbReference>
<keyword evidence="2 4" id="KW-0238">DNA-binding</keyword>
<feature type="DNA-binding region" description="H-T-H motif" evidence="4">
    <location>
        <begin position="32"/>
        <end position="51"/>
    </location>
</feature>
<dbReference type="RefSeq" id="WP_185294621.1">
    <property type="nucleotide sequence ID" value="NZ_AP023287.1"/>
</dbReference>
<dbReference type="InterPro" id="IPR001647">
    <property type="entry name" value="HTH_TetR"/>
</dbReference>
<dbReference type="GO" id="GO:0003700">
    <property type="term" value="F:DNA-binding transcription factor activity"/>
    <property type="evidence" value="ECO:0007669"/>
    <property type="project" value="TreeGrafter"/>
</dbReference>
<dbReference type="EMBL" id="AP023287">
    <property type="protein sequence ID" value="BCI51682.1"/>
    <property type="molecule type" value="Genomic_DNA"/>
</dbReference>
<accession>A0A6S6P0L6</accession>
<dbReference type="SUPFAM" id="SSF48498">
    <property type="entry name" value="Tetracyclin repressor-like, C-terminal domain"/>
    <property type="match status" value="1"/>
</dbReference>
<evidence type="ECO:0000256" key="3">
    <source>
        <dbReference type="ARBA" id="ARBA00023163"/>
    </source>
</evidence>
<protein>
    <recommendedName>
        <fullName evidence="5">HTH tetR-type domain-containing protein</fullName>
    </recommendedName>
</protein>
<proteinExistence type="predicted"/>
<keyword evidence="3" id="KW-0804">Transcription</keyword>
<dbReference type="SUPFAM" id="SSF46689">
    <property type="entry name" value="Homeodomain-like"/>
    <property type="match status" value="1"/>
</dbReference>
<gene>
    <name evidence="6" type="ORF">NIIDNTM18_09600</name>
</gene>
<keyword evidence="1" id="KW-0805">Transcription regulation</keyword>
<evidence type="ECO:0000313" key="7">
    <source>
        <dbReference type="Proteomes" id="UP000515734"/>
    </source>
</evidence>
<dbReference type="Proteomes" id="UP000515734">
    <property type="component" value="Chromosome"/>
</dbReference>
<dbReference type="PANTHER" id="PTHR30055">
    <property type="entry name" value="HTH-TYPE TRANSCRIPTIONAL REGULATOR RUTR"/>
    <property type="match status" value="1"/>
</dbReference>
<evidence type="ECO:0000256" key="4">
    <source>
        <dbReference type="PROSITE-ProRule" id="PRU00335"/>
    </source>
</evidence>
<dbReference type="Pfam" id="PF13305">
    <property type="entry name" value="TetR_C_33"/>
    <property type="match status" value="1"/>
</dbReference>
<evidence type="ECO:0000256" key="1">
    <source>
        <dbReference type="ARBA" id="ARBA00023015"/>
    </source>
</evidence>
<dbReference type="AlphaFoldDB" id="A0A6S6P0L6"/>
<dbReference type="PROSITE" id="PS50977">
    <property type="entry name" value="HTH_TETR_2"/>
    <property type="match status" value="1"/>
</dbReference>
<dbReference type="InterPro" id="IPR036271">
    <property type="entry name" value="Tet_transcr_reg_TetR-rel_C_sf"/>
</dbReference>
<evidence type="ECO:0000256" key="2">
    <source>
        <dbReference type="ARBA" id="ARBA00023125"/>
    </source>
</evidence>
<evidence type="ECO:0000313" key="6">
    <source>
        <dbReference type="EMBL" id="BCI51682.1"/>
    </source>
</evidence>
<name>A0A6S6P0L6_9MYCO</name>
<dbReference type="PANTHER" id="PTHR30055:SF209">
    <property type="entry name" value="POSSIBLE TRANSCRIPTIONAL REGULATORY PROTEIN (PROBABLY TETR-FAMILY)"/>
    <property type="match status" value="1"/>
</dbReference>
<dbReference type="InterPro" id="IPR009057">
    <property type="entry name" value="Homeodomain-like_sf"/>
</dbReference>
<organism evidence="6 7">
    <name type="scientific">Mycolicibacterium litorale</name>
    <dbReference type="NCBI Taxonomy" id="758802"/>
    <lineage>
        <taxon>Bacteria</taxon>
        <taxon>Bacillati</taxon>
        <taxon>Actinomycetota</taxon>
        <taxon>Actinomycetes</taxon>
        <taxon>Mycobacteriales</taxon>
        <taxon>Mycobacteriaceae</taxon>
        <taxon>Mycolicibacterium</taxon>
    </lineage>
</organism>
<evidence type="ECO:0000259" key="5">
    <source>
        <dbReference type="PROSITE" id="PS50977"/>
    </source>
</evidence>
<dbReference type="GO" id="GO:0000976">
    <property type="term" value="F:transcription cis-regulatory region binding"/>
    <property type="evidence" value="ECO:0007669"/>
    <property type="project" value="TreeGrafter"/>
</dbReference>
<reference evidence="6 7" key="1">
    <citation type="submission" date="2020-07" db="EMBL/GenBank/DDBJ databases">
        <title>Complete genome sequence of Mycolicibacterium litorale like strain isolated from cardiac implantable electronic device infection.</title>
        <authorList>
            <person name="Fukano H."/>
            <person name="Miyama H."/>
            <person name="Hoshino Y."/>
        </authorList>
    </citation>
    <scope>NUCLEOTIDE SEQUENCE [LARGE SCALE GENOMIC DNA]</scope>
    <source>
        <strain evidence="6 7">NIIDNTM18</strain>
    </source>
</reference>
<dbReference type="InterPro" id="IPR050109">
    <property type="entry name" value="HTH-type_TetR-like_transc_reg"/>
</dbReference>
<feature type="domain" description="HTH tetR-type" evidence="5">
    <location>
        <begin position="9"/>
        <end position="69"/>
    </location>
</feature>